<evidence type="ECO:0000313" key="2">
    <source>
        <dbReference type="EMBL" id="OSC31657.1"/>
    </source>
</evidence>
<dbReference type="Proteomes" id="UP000242320">
    <property type="component" value="Unassembled WGS sequence"/>
</dbReference>
<dbReference type="RefSeq" id="WP_085288721.1">
    <property type="nucleotide sequence ID" value="NZ_NCXM01000003.1"/>
</dbReference>
<organism evidence="2 3">
    <name type="scientific">Mycolicibacterium vulneris</name>
    <dbReference type="NCBI Taxonomy" id="547163"/>
    <lineage>
        <taxon>Bacteria</taxon>
        <taxon>Bacillati</taxon>
        <taxon>Actinomycetota</taxon>
        <taxon>Actinomycetes</taxon>
        <taxon>Mycobacteriales</taxon>
        <taxon>Mycobacteriaceae</taxon>
        <taxon>Mycolicibacterium</taxon>
    </lineage>
</organism>
<feature type="domain" description="TniQ" evidence="1">
    <location>
        <begin position="6"/>
        <end position="149"/>
    </location>
</feature>
<sequence>MLELLPSRPALHPAEALDGYLERLAEANGLSTATLHKLMREALGTDPMALVFLMIKPQRAAVEAIADLGGADRAALTAATLVRYGDGLPLHLEGLDPSRRHTYRSLVAQGWFPPHGSQACPICLARDGIWRLEWRLPLVAVCRIHDVELLTQCAACQRRFRIRRHSPMRPSVGPDQLCGNPIGLQRHCAWPIVNQRTRRAAPAAVAAVNMVALALAGRRVDMLGREVDPRIFLAELRHVATMLLHLLTTARDSASPEWSRLIHNESASRTAELRNPRWGISPPRSSALRGHVLAEANAILGQSTLTNAGARLATWLAPISGVANGPNNWLLNRTTRTATTHELIIAALSGRHHVGRRLNGMRVRQLPPICAVPQLLDLELFVEFFDDMLGGYQWTGRLYVSLCLARSVTAAQNWPAAATQLGLDPAIGWRTARAASGRMRATPEVFADAVRRTLRVLPRDRNFRQRETRVAALASDPSAWFDRWRTSSRPDRRPASLLYAITWMWCEPAQGWLGASPAWQNSVTARAKASYREFSERLAPAAEAGLRSLVLDERPG</sequence>
<keyword evidence="3" id="KW-1185">Reference proteome</keyword>
<gene>
    <name evidence="2" type="ORF">B8W69_04300</name>
</gene>
<name>A0A1X2LCH6_9MYCO</name>
<evidence type="ECO:0000259" key="1">
    <source>
        <dbReference type="Pfam" id="PF06527"/>
    </source>
</evidence>
<evidence type="ECO:0000313" key="3">
    <source>
        <dbReference type="Proteomes" id="UP000242320"/>
    </source>
</evidence>
<reference evidence="2 3" key="1">
    <citation type="submission" date="2017-04" db="EMBL/GenBank/DDBJ databases">
        <title>The new phylogeny of genus Mycobacterium.</title>
        <authorList>
            <person name="Tortoli E."/>
            <person name="Trovato A."/>
            <person name="Cirillo D.M."/>
        </authorList>
    </citation>
    <scope>NUCLEOTIDE SEQUENCE [LARGE SCALE GENOMIC DNA]</scope>
    <source>
        <strain evidence="2 3">DSM 45247</strain>
    </source>
</reference>
<protein>
    <recommendedName>
        <fullName evidence="1">TniQ domain-containing protein</fullName>
    </recommendedName>
</protein>
<accession>A0A1X2LCH6</accession>
<dbReference type="OrthoDB" id="9036115at2"/>
<dbReference type="InterPro" id="IPR009492">
    <property type="entry name" value="TniQ"/>
</dbReference>
<dbReference type="EMBL" id="NCXM01000003">
    <property type="protein sequence ID" value="OSC31657.1"/>
    <property type="molecule type" value="Genomic_DNA"/>
</dbReference>
<dbReference type="Pfam" id="PF06527">
    <property type="entry name" value="TniQ"/>
    <property type="match status" value="1"/>
</dbReference>
<proteinExistence type="predicted"/>
<comment type="caution">
    <text evidence="2">The sequence shown here is derived from an EMBL/GenBank/DDBJ whole genome shotgun (WGS) entry which is preliminary data.</text>
</comment>
<dbReference type="AlphaFoldDB" id="A0A1X2LCH6"/>